<feature type="binding site" description="axial binding residue" evidence="8">
    <location>
        <position position="444"/>
    </location>
    <ligand>
        <name>heme</name>
        <dbReference type="ChEBI" id="CHEBI:30413"/>
    </ligand>
    <ligandPart>
        <name>Fe</name>
        <dbReference type="ChEBI" id="CHEBI:18248"/>
    </ligandPart>
</feature>
<dbReference type="GO" id="GO:0020037">
    <property type="term" value="F:heme binding"/>
    <property type="evidence" value="ECO:0007669"/>
    <property type="project" value="InterPro"/>
</dbReference>
<dbReference type="PANTHER" id="PTHR46300:SF7">
    <property type="entry name" value="P450, PUTATIVE (EUROFUNG)-RELATED"/>
    <property type="match status" value="1"/>
</dbReference>
<keyword evidence="3 8" id="KW-0349">Heme</keyword>
<evidence type="ECO:0008006" key="12">
    <source>
        <dbReference type="Google" id="ProtNLM"/>
    </source>
</evidence>
<organism evidence="10 11">
    <name type="scientific">Gnomoniopsis smithogilvyi</name>
    <dbReference type="NCBI Taxonomy" id="1191159"/>
    <lineage>
        <taxon>Eukaryota</taxon>
        <taxon>Fungi</taxon>
        <taxon>Dikarya</taxon>
        <taxon>Ascomycota</taxon>
        <taxon>Pezizomycotina</taxon>
        <taxon>Sordariomycetes</taxon>
        <taxon>Sordariomycetidae</taxon>
        <taxon>Diaporthales</taxon>
        <taxon>Gnomoniaceae</taxon>
        <taxon>Gnomoniopsis</taxon>
    </lineage>
</organism>
<dbReference type="Proteomes" id="UP001140453">
    <property type="component" value="Unassembled WGS sequence"/>
</dbReference>
<dbReference type="InterPro" id="IPR050364">
    <property type="entry name" value="Cytochrome_P450_fung"/>
</dbReference>
<evidence type="ECO:0000256" key="3">
    <source>
        <dbReference type="ARBA" id="ARBA00022617"/>
    </source>
</evidence>
<keyword evidence="7 9" id="KW-0503">Monooxygenase</keyword>
<keyword evidence="6 8" id="KW-0408">Iron</keyword>
<dbReference type="GO" id="GO:0016705">
    <property type="term" value="F:oxidoreductase activity, acting on paired donors, with incorporation or reduction of molecular oxygen"/>
    <property type="evidence" value="ECO:0007669"/>
    <property type="project" value="InterPro"/>
</dbReference>
<reference evidence="10" key="1">
    <citation type="submission" date="2022-10" db="EMBL/GenBank/DDBJ databases">
        <title>Tapping the CABI collections for fungal endophytes: first genome assemblies for Collariella, Neodidymelliopsis, Ascochyta clinopodiicola, Didymella pomorum, Didymosphaeria variabile, Neocosmospora piperis and Neocucurbitaria cava.</title>
        <authorList>
            <person name="Hill R."/>
        </authorList>
    </citation>
    <scope>NUCLEOTIDE SEQUENCE</scope>
    <source>
        <strain evidence="10">IMI 355082</strain>
    </source>
</reference>
<dbReference type="InterPro" id="IPR017972">
    <property type="entry name" value="Cyt_P450_CS"/>
</dbReference>
<evidence type="ECO:0000313" key="11">
    <source>
        <dbReference type="Proteomes" id="UP001140453"/>
    </source>
</evidence>
<keyword evidence="4 8" id="KW-0479">Metal-binding</keyword>
<evidence type="ECO:0000256" key="2">
    <source>
        <dbReference type="ARBA" id="ARBA00010617"/>
    </source>
</evidence>
<dbReference type="PROSITE" id="PS00086">
    <property type="entry name" value="CYTOCHROME_P450"/>
    <property type="match status" value="1"/>
</dbReference>
<keyword evidence="5 9" id="KW-0560">Oxidoreductase</keyword>
<proteinExistence type="inferred from homology"/>
<keyword evidence="11" id="KW-1185">Reference proteome</keyword>
<evidence type="ECO:0000256" key="7">
    <source>
        <dbReference type="ARBA" id="ARBA00023033"/>
    </source>
</evidence>
<gene>
    <name evidence="10" type="ORF">N0V93_000959</name>
</gene>
<dbReference type="EMBL" id="JAPEVB010000001">
    <property type="protein sequence ID" value="KAJ4396738.1"/>
    <property type="molecule type" value="Genomic_DNA"/>
</dbReference>
<evidence type="ECO:0000256" key="6">
    <source>
        <dbReference type="ARBA" id="ARBA00023004"/>
    </source>
</evidence>
<accession>A0A9W9D184</accession>
<dbReference type="InterPro" id="IPR002401">
    <property type="entry name" value="Cyt_P450_E_grp-I"/>
</dbReference>
<comment type="cofactor">
    <cofactor evidence="1 8">
        <name>heme</name>
        <dbReference type="ChEBI" id="CHEBI:30413"/>
    </cofactor>
</comment>
<dbReference type="CDD" id="cd11065">
    <property type="entry name" value="CYP64-like"/>
    <property type="match status" value="1"/>
</dbReference>
<evidence type="ECO:0000256" key="1">
    <source>
        <dbReference type="ARBA" id="ARBA00001971"/>
    </source>
</evidence>
<dbReference type="InterPro" id="IPR001128">
    <property type="entry name" value="Cyt_P450"/>
</dbReference>
<comment type="similarity">
    <text evidence="2 9">Belongs to the cytochrome P450 family.</text>
</comment>
<dbReference type="OrthoDB" id="2789670at2759"/>
<name>A0A9W9D184_9PEZI</name>
<dbReference type="GO" id="GO:0005506">
    <property type="term" value="F:iron ion binding"/>
    <property type="evidence" value="ECO:0007669"/>
    <property type="project" value="InterPro"/>
</dbReference>
<dbReference type="SUPFAM" id="SSF48264">
    <property type="entry name" value="Cytochrome P450"/>
    <property type="match status" value="1"/>
</dbReference>
<evidence type="ECO:0000256" key="5">
    <source>
        <dbReference type="ARBA" id="ARBA00023002"/>
    </source>
</evidence>
<dbReference type="InterPro" id="IPR036396">
    <property type="entry name" value="Cyt_P450_sf"/>
</dbReference>
<comment type="caution">
    <text evidence="10">The sequence shown here is derived from an EMBL/GenBank/DDBJ whole genome shotgun (WGS) entry which is preliminary data.</text>
</comment>
<evidence type="ECO:0000256" key="9">
    <source>
        <dbReference type="RuleBase" id="RU000461"/>
    </source>
</evidence>
<evidence type="ECO:0000256" key="4">
    <source>
        <dbReference type="ARBA" id="ARBA00022723"/>
    </source>
</evidence>
<protein>
    <recommendedName>
        <fullName evidence="12">Cytochrome P450</fullName>
    </recommendedName>
</protein>
<dbReference type="Gene3D" id="1.10.630.10">
    <property type="entry name" value="Cytochrome P450"/>
    <property type="match status" value="1"/>
</dbReference>
<dbReference type="PANTHER" id="PTHR46300">
    <property type="entry name" value="P450, PUTATIVE (EUROFUNG)-RELATED-RELATED"/>
    <property type="match status" value="1"/>
</dbReference>
<dbReference type="AlphaFoldDB" id="A0A9W9D184"/>
<sequence>MGIIWLGTVLFLSGAFAYLTGLTVGFFKTSVRPPLPPGPKGLPFIGSIHALPPSGEIEARHWLKHKKLYGPISSVKVLDQTIIIVNDADLAFEILEKRSAKHSSRPRQVFAGEMMGWENALAFIPYNDRFRAHRKNMSRIIGSQRAVSQFNELQEAEVGHFLLHVLQDPDKLITEHIRRETGAVILNIVYGYNAERIESDPLIDMAGDAMDKFAKAAVPGAFMVDILPFLRNLPSWLPGTGFKQLALQWGSELRDVTEKPYAFVKHQKASGKPQTSFLSRLIDAGDGNSSDDFINKWSAMSLYVAGADTTVAALSTFFLAMITNPDAQRKAQEEIDRLTSGNRLPVAADRESLVFVDAIVKETLRWGPVAPMALPHTSTEDDVWEGYLIPKDAIIMANVWHFTQDANTYPDPLRFKPERFLKTVNHEPEADPRNVVFGFGRRICPGRLLADTALFLNIAQSLAVFNISKPLNVDGTEIEPEIRWESGVVSHPAPFKVKVSPRSEGSEKLIRAVEGMYPWQDSDAEILNSMMYEK</sequence>
<evidence type="ECO:0000256" key="8">
    <source>
        <dbReference type="PIRSR" id="PIRSR602401-1"/>
    </source>
</evidence>
<dbReference type="GO" id="GO:0004497">
    <property type="term" value="F:monooxygenase activity"/>
    <property type="evidence" value="ECO:0007669"/>
    <property type="project" value="UniProtKB-KW"/>
</dbReference>
<dbReference type="PRINTS" id="PR00385">
    <property type="entry name" value="P450"/>
</dbReference>
<dbReference type="Pfam" id="PF00067">
    <property type="entry name" value="p450"/>
    <property type="match status" value="1"/>
</dbReference>
<evidence type="ECO:0000313" key="10">
    <source>
        <dbReference type="EMBL" id="KAJ4396738.1"/>
    </source>
</evidence>
<dbReference type="PRINTS" id="PR00463">
    <property type="entry name" value="EP450I"/>
</dbReference>